<accession>A0A1X2LT04</accession>
<evidence type="ECO:0000313" key="2">
    <source>
        <dbReference type="EMBL" id="OSC39951.1"/>
    </source>
</evidence>
<dbReference type="OrthoDB" id="4731956at2"/>
<dbReference type="AlphaFoldDB" id="A0A1X2LT04"/>
<sequence length="121" mass="12411">MSAAGVHTDKARARTNNGVISVVPPIPPIPPITPEYGAIAIADNGTVGKAWNHRTRAQAEIDALTMCGHPSCQVISSFTQCGAVAYDGSTFHGGVGGTRHTAKNDAMARLGGGRIITSACN</sequence>
<comment type="caution">
    <text evidence="2">The sequence shown here is derived from an EMBL/GenBank/DDBJ whole genome shotgun (WGS) entry which is preliminary data.</text>
</comment>
<dbReference type="EMBL" id="NCXP01000018">
    <property type="protein sequence ID" value="OSC39951.1"/>
    <property type="molecule type" value="Genomic_DNA"/>
</dbReference>
<dbReference type="InterPro" id="IPR025240">
    <property type="entry name" value="DUF4189"/>
</dbReference>
<reference evidence="2 3" key="1">
    <citation type="submission" date="2017-04" db="EMBL/GenBank/DDBJ databases">
        <title>The new phylogeny of genus Mycobacterium.</title>
        <authorList>
            <person name="Tortoli E."/>
            <person name="Trovato A."/>
            <person name="Cirillo D.M."/>
        </authorList>
    </citation>
    <scope>NUCLEOTIDE SEQUENCE [LARGE SCALE GENOMIC DNA]</scope>
    <source>
        <strain evidence="2 3">TBL 1200985</strain>
    </source>
</reference>
<name>A0A1X2LT04_9MYCO</name>
<dbReference type="Proteomes" id="UP000193247">
    <property type="component" value="Unassembled WGS sequence"/>
</dbReference>
<evidence type="ECO:0000313" key="3">
    <source>
        <dbReference type="Proteomes" id="UP000193247"/>
    </source>
</evidence>
<gene>
    <name evidence="2" type="ORF">B8W66_14890</name>
</gene>
<keyword evidence="3" id="KW-1185">Reference proteome</keyword>
<dbReference type="STRING" id="1430326.B8W66_14890"/>
<protein>
    <recommendedName>
        <fullName evidence="1">DUF4189 domain-containing protein</fullName>
    </recommendedName>
</protein>
<evidence type="ECO:0000259" key="1">
    <source>
        <dbReference type="Pfam" id="PF13827"/>
    </source>
</evidence>
<feature type="domain" description="DUF4189" evidence="1">
    <location>
        <begin position="36"/>
        <end position="112"/>
    </location>
</feature>
<organism evidence="2 3">
    <name type="scientific">Mycobacterium decipiens</name>
    <dbReference type="NCBI Taxonomy" id="1430326"/>
    <lineage>
        <taxon>Bacteria</taxon>
        <taxon>Bacillati</taxon>
        <taxon>Actinomycetota</taxon>
        <taxon>Actinomycetes</taxon>
        <taxon>Mycobacteriales</taxon>
        <taxon>Mycobacteriaceae</taxon>
        <taxon>Mycobacterium</taxon>
    </lineage>
</organism>
<proteinExistence type="predicted"/>
<dbReference type="Pfam" id="PF13827">
    <property type="entry name" value="DUF4189"/>
    <property type="match status" value="1"/>
</dbReference>